<comment type="caution">
    <text evidence="2">The sequence shown here is derived from an EMBL/GenBank/DDBJ whole genome shotgun (WGS) entry which is preliminary data.</text>
</comment>
<dbReference type="SUPFAM" id="SSF116726">
    <property type="entry name" value="TrkA C-terminal domain-like"/>
    <property type="match status" value="1"/>
</dbReference>
<keyword evidence="3" id="KW-1185">Reference proteome</keyword>
<proteinExistence type="predicted"/>
<name>A0A926F0B5_9BACT</name>
<protein>
    <submittedName>
        <fullName evidence="2">TrkA family potassium uptake protein</fullName>
    </submittedName>
</protein>
<dbReference type="Pfam" id="PF02254">
    <property type="entry name" value="TrkA_N"/>
    <property type="match status" value="1"/>
</dbReference>
<evidence type="ECO:0000313" key="2">
    <source>
        <dbReference type="EMBL" id="MBC8591695.1"/>
    </source>
</evidence>
<dbReference type="Gene3D" id="3.40.50.720">
    <property type="entry name" value="NAD(P)-binding Rossmann-like Domain"/>
    <property type="match status" value="1"/>
</dbReference>
<feature type="domain" description="RCK N-terminal" evidence="1">
    <location>
        <begin position="1"/>
        <end position="116"/>
    </location>
</feature>
<dbReference type="AlphaFoldDB" id="A0A926F0B5"/>
<dbReference type="SUPFAM" id="SSF51735">
    <property type="entry name" value="NAD(P)-binding Rossmann-fold domains"/>
    <property type="match status" value="1"/>
</dbReference>
<dbReference type="PANTHER" id="PTHR43833:SF7">
    <property type="entry name" value="KTR SYSTEM POTASSIUM UPTAKE PROTEIN C"/>
    <property type="match status" value="1"/>
</dbReference>
<dbReference type="GO" id="GO:0006813">
    <property type="term" value="P:potassium ion transport"/>
    <property type="evidence" value="ECO:0007669"/>
    <property type="project" value="InterPro"/>
</dbReference>
<dbReference type="RefSeq" id="WP_262432915.1">
    <property type="nucleotide sequence ID" value="NZ_JACRTF010000001.1"/>
</dbReference>
<dbReference type="InterPro" id="IPR036721">
    <property type="entry name" value="RCK_C_sf"/>
</dbReference>
<evidence type="ECO:0000259" key="1">
    <source>
        <dbReference type="PROSITE" id="PS51201"/>
    </source>
</evidence>
<dbReference type="Proteomes" id="UP000651085">
    <property type="component" value="Unassembled WGS sequence"/>
</dbReference>
<gene>
    <name evidence="2" type="ORF">H8744_00265</name>
</gene>
<dbReference type="EMBL" id="JACRTF010000001">
    <property type="protein sequence ID" value="MBC8591695.1"/>
    <property type="molecule type" value="Genomic_DNA"/>
</dbReference>
<evidence type="ECO:0000313" key="3">
    <source>
        <dbReference type="Proteomes" id="UP000651085"/>
    </source>
</evidence>
<sequence length="228" mass="25527">MKYIIIGLGNYGRVLAEELSALGHEVIGADNSESRVDSIKDKVATAFVIDATDEQALSVLPLNSVDVVIVAIGENFGASIRVVALLKQMKVEHIYARAIDLVHRSVLEAFSLDRILTPEEDAARSLVRLLDFGTSIEAFRIDSEYYVVKFAVPEKFIGYFVNELNLDGEFHLKLIGLKRAHKIENCLGISLTEHKVVNELPENDKIQEGDVLVCYGKYKDFQKFWKAL</sequence>
<dbReference type="InterPro" id="IPR003148">
    <property type="entry name" value="RCK_N"/>
</dbReference>
<accession>A0A926F0B5</accession>
<organism evidence="2 3">
    <name type="scientific">Jilunia laotingensis</name>
    <dbReference type="NCBI Taxonomy" id="2763675"/>
    <lineage>
        <taxon>Bacteria</taxon>
        <taxon>Pseudomonadati</taxon>
        <taxon>Bacteroidota</taxon>
        <taxon>Bacteroidia</taxon>
        <taxon>Bacteroidales</taxon>
        <taxon>Bacteroidaceae</taxon>
        <taxon>Jilunia</taxon>
    </lineage>
</organism>
<dbReference type="InterPro" id="IPR050721">
    <property type="entry name" value="Trk_Ktr_HKT_K-transport"/>
</dbReference>
<dbReference type="InterPro" id="IPR036291">
    <property type="entry name" value="NAD(P)-bd_dom_sf"/>
</dbReference>
<dbReference type="PANTHER" id="PTHR43833">
    <property type="entry name" value="POTASSIUM CHANNEL PROTEIN 2-RELATED-RELATED"/>
    <property type="match status" value="1"/>
</dbReference>
<dbReference type="PROSITE" id="PS51201">
    <property type="entry name" value="RCK_N"/>
    <property type="match status" value="1"/>
</dbReference>
<dbReference type="Gene3D" id="3.30.70.1450">
    <property type="entry name" value="Regulator of K+ conductance, C-terminal domain"/>
    <property type="match status" value="1"/>
</dbReference>
<reference evidence="2" key="1">
    <citation type="submission" date="2020-08" db="EMBL/GenBank/DDBJ databases">
        <title>Genome public.</title>
        <authorList>
            <person name="Liu C."/>
            <person name="Sun Q."/>
        </authorList>
    </citation>
    <scope>NUCLEOTIDE SEQUENCE</scope>
    <source>
        <strain evidence="2">N12</strain>
    </source>
</reference>